<keyword evidence="1 9" id="KW-0547">Nucleotide-binding</keyword>
<dbReference type="InterPro" id="IPR000330">
    <property type="entry name" value="SNF2_N"/>
</dbReference>
<evidence type="ECO:0000259" key="10">
    <source>
        <dbReference type="PROSITE" id="PS51192"/>
    </source>
</evidence>
<dbReference type="InterPro" id="IPR027417">
    <property type="entry name" value="P-loop_NTPase"/>
</dbReference>
<dbReference type="InterPro" id="IPR023949">
    <property type="entry name" value="Helicase_RapA"/>
</dbReference>
<dbReference type="InterPro" id="IPR040765">
    <property type="entry name" value="Tudor_1_RapA"/>
</dbReference>
<comment type="caution">
    <text evidence="12">The sequence shown here is derived from an EMBL/GenBank/DDBJ whole genome shotgun (WGS) entry which is preliminary data.</text>
</comment>
<feature type="domain" description="Helicase C-terminal" evidence="11">
    <location>
        <begin position="499"/>
        <end position="675"/>
    </location>
</feature>
<evidence type="ECO:0000256" key="9">
    <source>
        <dbReference type="HAMAP-Rule" id="MF_01821"/>
    </source>
</evidence>
<dbReference type="Gene3D" id="3.40.50.10810">
    <property type="entry name" value="Tandem AAA-ATPase domain"/>
    <property type="match status" value="1"/>
</dbReference>
<evidence type="ECO:0000259" key="11">
    <source>
        <dbReference type="PROSITE" id="PS51194"/>
    </source>
</evidence>
<sequence length="974" mass="109827">MSQQQFVIGQRWVSDTEAELGLGIVLETDERQVTLGFPAAGQRRTYALRSAPVSRVRYQVDEVISHQDGTTITIAEVMEQGLLLAYKGYTEEGDEHLIPEFELDSFVQFSTPRERLFSGQIDKYTHFSLRHQTLDTLHRHRQSAVYGLSGPRIQPLPHQLYIASEVGRRQAPRVLLADEVGLGKTIEAGLILHQQLMTGRVRRALVVVPESLQHQWLVEMLRRFNLSFTLLDEARCQGMAGLDDIDPSLLPDDEEIVIAEAEDNPFESEQLILCSLEFLSGSEQRYQQAVEAGWDLLLVDEAHHLQWHDGEPSASYRCIEGLSKVSDGLLLLTATPEQLGVESHFARLRLLDPDRYHDLNAFLAEHDGYEALNQRVQGLLAARDGSSSDVVNALDGALTDYLSEAELKRLKTQAKDQPGEAVGQAIHALLDRHGTGRVLFRNTRASVSGFPERKLHNHPLDLDDDDLMALSERPLDEQLRPENFWFEHRGADWWLVDPRVDWLSDFLKSQRGNKVLVICASADSAQALELYLRLRKGIASAVFHEHLSLLERDRAAAYFADQEAGAQVLICSEIGSEGRNFQFAQDLVLFDLPLNPDLLEQRIGRLDRIGQQGQVNIHTPHYADTAQEHLLYWYHRGLDAFEHTCAIGRTLYDEFEARLLASLTDVDDTAFDSLLDDTRERAEALRAQLQAGRDRLLELNSCQPEKAAPLVEALEQQDSDETLPAYLERVFDAFGIDQDEHGEQSWVVHPSEQMRVSHFPGLVEEGMTVTFDRDLALSREDMHYLTWEHPMVHGAQEMIAHSEFGNTALATIKLPPLKPGTLLLEALFVLHCPAPRALQLDRYLPESVLRVLLDPKGKDLSGALAAGKLDSLLQKVPRPSAQDLVRHARPQLAEMMDQAEALVAPKQQALIDDARTRVTQALSAELERLRALAEVNPNVRHQEIETLEKQLTDSEQYLNRAQLRMDAVRVIMTV</sequence>
<dbReference type="Gene3D" id="2.30.30.140">
    <property type="match status" value="1"/>
</dbReference>
<dbReference type="GO" id="GO:0016817">
    <property type="term" value="F:hydrolase activity, acting on acid anhydrides"/>
    <property type="evidence" value="ECO:0007669"/>
    <property type="project" value="InterPro"/>
</dbReference>
<dbReference type="CDD" id="cd18793">
    <property type="entry name" value="SF2_C_SNF"/>
    <property type="match status" value="1"/>
</dbReference>
<evidence type="ECO:0000313" key="12">
    <source>
        <dbReference type="EMBL" id="ROQ20404.1"/>
    </source>
</evidence>
<dbReference type="Gene3D" id="3.30.360.80">
    <property type="match status" value="1"/>
</dbReference>
<keyword evidence="8 9" id="KW-0804">Transcription</keyword>
<dbReference type="InterPro" id="IPR040766">
    <property type="entry name" value="Tudor_2_RapA"/>
</dbReference>
<dbReference type="CDD" id="cd18011">
    <property type="entry name" value="DEXDc_RapA"/>
    <property type="match status" value="1"/>
</dbReference>
<dbReference type="HAMAP" id="MF_01821">
    <property type="entry name" value="Helicase_RapA"/>
    <property type="match status" value="1"/>
</dbReference>
<comment type="similarity">
    <text evidence="9">Belongs to the SNF2/RAD54 helicase family. RapA subfamily.</text>
</comment>
<evidence type="ECO:0000256" key="7">
    <source>
        <dbReference type="ARBA" id="ARBA00023159"/>
    </source>
</evidence>
<comment type="function">
    <text evidence="9">Transcription regulator that activates transcription by stimulating RNA polymerase (RNAP) recycling in case of stress conditions such as supercoiled DNA or high salt concentrations. Probably acts by releasing the RNAP, when it is trapped or immobilized on tightly supercoiled DNA. Does not activate transcription on linear DNA. Probably not involved in DNA repair.</text>
</comment>
<evidence type="ECO:0000256" key="4">
    <source>
        <dbReference type="ARBA" id="ARBA00022840"/>
    </source>
</evidence>
<dbReference type="InterPro" id="IPR001650">
    <property type="entry name" value="Helicase_C-like"/>
</dbReference>
<evidence type="ECO:0000256" key="3">
    <source>
        <dbReference type="ARBA" id="ARBA00022806"/>
    </source>
</evidence>
<name>A0A3N1NKS7_9GAMM</name>
<dbReference type="PROSITE" id="PS51194">
    <property type="entry name" value="HELICASE_CTER"/>
    <property type="match status" value="1"/>
</dbReference>
<dbReference type="InterPro" id="IPR049730">
    <property type="entry name" value="SNF2/RAD54-like_C"/>
</dbReference>
<dbReference type="RefSeq" id="WP_123637562.1">
    <property type="nucleotide sequence ID" value="NZ_RJUK01000001.1"/>
</dbReference>
<dbReference type="NCBIfam" id="NF003426">
    <property type="entry name" value="PRK04914.1"/>
    <property type="match status" value="1"/>
</dbReference>
<organism evidence="12 13">
    <name type="scientific">Marinimicrobium koreense</name>
    <dbReference type="NCBI Taxonomy" id="306545"/>
    <lineage>
        <taxon>Bacteria</taxon>
        <taxon>Pseudomonadati</taxon>
        <taxon>Pseudomonadota</taxon>
        <taxon>Gammaproteobacteria</taxon>
        <taxon>Cellvibrionales</taxon>
        <taxon>Cellvibrionaceae</taxon>
        <taxon>Marinimicrobium</taxon>
    </lineage>
</organism>
<keyword evidence="6 9" id="KW-0238">DNA-binding</keyword>
<evidence type="ECO:0000256" key="5">
    <source>
        <dbReference type="ARBA" id="ARBA00023015"/>
    </source>
</evidence>
<dbReference type="Gene3D" id="6.10.140.1500">
    <property type="match status" value="1"/>
</dbReference>
<keyword evidence="3 9" id="KW-0347">Helicase</keyword>
<dbReference type="Pfam" id="PF00176">
    <property type="entry name" value="SNF2-rel_dom"/>
    <property type="match status" value="1"/>
</dbReference>
<dbReference type="Gene3D" id="6.10.140.2230">
    <property type="match status" value="1"/>
</dbReference>
<dbReference type="PANTHER" id="PTHR45766">
    <property type="entry name" value="DNA ANNEALING HELICASE AND ENDONUCLEASE ZRANB3 FAMILY MEMBER"/>
    <property type="match status" value="1"/>
</dbReference>
<evidence type="ECO:0000313" key="13">
    <source>
        <dbReference type="Proteomes" id="UP000273643"/>
    </source>
</evidence>
<dbReference type="GO" id="GO:0006355">
    <property type="term" value="P:regulation of DNA-templated transcription"/>
    <property type="evidence" value="ECO:0007669"/>
    <property type="project" value="UniProtKB-UniRule"/>
</dbReference>
<reference evidence="12 13" key="1">
    <citation type="submission" date="2018-11" db="EMBL/GenBank/DDBJ databases">
        <title>Genomic Encyclopedia of Type Strains, Phase IV (KMG-IV): sequencing the most valuable type-strain genomes for metagenomic binning, comparative biology and taxonomic classification.</title>
        <authorList>
            <person name="Goeker M."/>
        </authorList>
    </citation>
    <scope>NUCLEOTIDE SEQUENCE [LARGE SCALE GENOMIC DNA]</scope>
    <source>
        <strain evidence="12 13">DSM 16974</strain>
    </source>
</reference>
<dbReference type="SUPFAM" id="SSF52540">
    <property type="entry name" value="P-loop containing nucleoside triphosphate hydrolases"/>
    <property type="match status" value="2"/>
</dbReference>
<dbReference type="Pfam" id="PF12137">
    <property type="entry name" value="RapA_C"/>
    <property type="match status" value="1"/>
</dbReference>
<dbReference type="GO" id="GO:0004386">
    <property type="term" value="F:helicase activity"/>
    <property type="evidence" value="ECO:0007669"/>
    <property type="project" value="UniProtKB-UniRule"/>
</dbReference>
<dbReference type="Pfam" id="PF00271">
    <property type="entry name" value="Helicase_C"/>
    <property type="match status" value="1"/>
</dbReference>
<dbReference type="EC" id="3.6.4.-" evidence="9"/>
<dbReference type="Gene3D" id="2.30.30.930">
    <property type="match status" value="1"/>
</dbReference>
<evidence type="ECO:0000256" key="2">
    <source>
        <dbReference type="ARBA" id="ARBA00022801"/>
    </source>
</evidence>
<dbReference type="EMBL" id="RJUK01000001">
    <property type="protein sequence ID" value="ROQ20404.1"/>
    <property type="molecule type" value="Genomic_DNA"/>
</dbReference>
<keyword evidence="4 9" id="KW-0067">ATP-binding</keyword>
<dbReference type="GO" id="GO:0005524">
    <property type="term" value="F:ATP binding"/>
    <property type="evidence" value="ECO:0007669"/>
    <property type="project" value="UniProtKB-UniRule"/>
</dbReference>
<gene>
    <name evidence="9" type="primary">rapA</name>
    <name evidence="12" type="ORF">EDC38_1009</name>
</gene>
<dbReference type="Pfam" id="PF18339">
    <property type="entry name" value="Tudor_1_RapA"/>
    <property type="match status" value="1"/>
</dbReference>
<keyword evidence="7 9" id="KW-0010">Activator</keyword>
<keyword evidence="2 9" id="KW-0378">Hydrolase</keyword>
<dbReference type="PROSITE" id="PS51192">
    <property type="entry name" value="HELICASE_ATP_BIND_1"/>
    <property type="match status" value="1"/>
</dbReference>
<accession>A0A3N1NKS7</accession>
<feature type="domain" description="Helicase ATP-binding" evidence="10">
    <location>
        <begin position="165"/>
        <end position="354"/>
    </location>
</feature>
<dbReference type="Proteomes" id="UP000273643">
    <property type="component" value="Unassembled WGS sequence"/>
</dbReference>
<evidence type="ECO:0000256" key="1">
    <source>
        <dbReference type="ARBA" id="ARBA00022741"/>
    </source>
</evidence>
<dbReference type="Pfam" id="PF18337">
    <property type="entry name" value="Tudor_RapA"/>
    <property type="match status" value="1"/>
</dbReference>
<feature type="short sequence motif" description="DEAH box" evidence="9">
    <location>
        <begin position="300"/>
        <end position="303"/>
    </location>
</feature>
<evidence type="ECO:0000256" key="6">
    <source>
        <dbReference type="ARBA" id="ARBA00023125"/>
    </source>
</evidence>
<dbReference type="SMART" id="SM00487">
    <property type="entry name" value="DEXDc"/>
    <property type="match status" value="1"/>
</dbReference>
<dbReference type="InterPro" id="IPR057342">
    <property type="entry name" value="DEXDc_RapA"/>
</dbReference>
<dbReference type="InterPro" id="IPR022737">
    <property type="entry name" value="RapA_C"/>
</dbReference>
<comment type="subunit">
    <text evidence="9">Interacts with the RNAP. Has a higher affinity for the core RNAP than for the holoenzyme. Its ATPase activity is stimulated by binding to RNAP.</text>
</comment>
<feature type="binding site" evidence="9">
    <location>
        <begin position="178"/>
        <end position="185"/>
    </location>
    <ligand>
        <name>ATP</name>
        <dbReference type="ChEBI" id="CHEBI:30616"/>
    </ligand>
</feature>
<dbReference type="SMART" id="SM00490">
    <property type="entry name" value="HELICc"/>
    <property type="match status" value="1"/>
</dbReference>
<keyword evidence="5 9" id="KW-0805">Transcription regulation</keyword>
<dbReference type="OrthoDB" id="9814088at2"/>
<proteinExistence type="inferred from homology"/>
<dbReference type="PANTHER" id="PTHR45766:SF6">
    <property type="entry name" value="SWI_SNF-RELATED MATRIX-ASSOCIATED ACTIN-DEPENDENT REGULATOR OF CHROMATIN SUBFAMILY A-LIKE PROTEIN 1"/>
    <property type="match status" value="1"/>
</dbReference>
<dbReference type="InterPro" id="IPR014001">
    <property type="entry name" value="Helicase_ATP-bd"/>
</dbReference>
<dbReference type="AlphaFoldDB" id="A0A3N1NKS7"/>
<evidence type="ECO:0000256" key="8">
    <source>
        <dbReference type="ARBA" id="ARBA00023163"/>
    </source>
</evidence>
<keyword evidence="13" id="KW-1185">Reference proteome</keyword>
<dbReference type="GO" id="GO:0003677">
    <property type="term" value="F:DNA binding"/>
    <property type="evidence" value="ECO:0007669"/>
    <property type="project" value="UniProtKB-KW"/>
</dbReference>
<protein>
    <recommendedName>
        <fullName evidence="9">RNA polymerase-associated protein RapA</fullName>
        <ecNumber evidence="9">3.6.4.-</ecNumber>
    </recommendedName>
    <alternativeName>
        <fullName evidence="9">ATP-dependent helicase HepA</fullName>
    </alternativeName>
</protein>
<dbReference type="InterPro" id="IPR038718">
    <property type="entry name" value="SNF2-like_sf"/>
</dbReference>
<dbReference type="Gene3D" id="3.40.50.300">
    <property type="entry name" value="P-loop containing nucleotide triphosphate hydrolases"/>
    <property type="match status" value="1"/>
</dbReference>